<comment type="caution">
    <text evidence="3">The sequence shown here is derived from an EMBL/GenBank/DDBJ whole genome shotgun (WGS) entry which is preliminary data.</text>
</comment>
<evidence type="ECO:0000313" key="4">
    <source>
        <dbReference type="Proteomes" id="UP000324222"/>
    </source>
</evidence>
<gene>
    <name evidence="3" type="ORF">E2C01_067365</name>
</gene>
<dbReference type="AlphaFoldDB" id="A0A5B7HWI1"/>
<evidence type="ECO:0000313" key="3">
    <source>
        <dbReference type="EMBL" id="MPC73048.1"/>
    </source>
</evidence>
<dbReference type="InterPro" id="IPR013830">
    <property type="entry name" value="SGNH_hydro"/>
</dbReference>
<dbReference type="Pfam" id="PF13472">
    <property type="entry name" value="Lipase_GDSL_2"/>
    <property type="match status" value="1"/>
</dbReference>
<dbReference type="Proteomes" id="UP000324222">
    <property type="component" value="Unassembled WGS sequence"/>
</dbReference>
<feature type="region of interest" description="Disordered" evidence="1">
    <location>
        <begin position="1"/>
        <end position="38"/>
    </location>
</feature>
<dbReference type="SUPFAM" id="SSF52266">
    <property type="entry name" value="SGNH hydrolase"/>
    <property type="match status" value="1"/>
</dbReference>
<sequence length="239" mass="26917">MPQVAQHFPFALAPQPQQDKAMQTERVREQQQQRGPTKKMIVKKSPICIVGDSMIKNTGAHLGSKMSGASPECLRGARIQEIKKAHKTQTVENGLLVIQGGGNDLERVGEEETVKEVVEAVKAAEAKMCVAVVGVMRRPREEERYERLRRRTNAKIQEVLKLKLDWLKKTGNVSFIDLDPVLREGMDFLPDGVHLNETGNKRMCGRLREWVRARSTVCGCGLNEEWMCTEARKRGQQTG</sequence>
<keyword evidence="4" id="KW-1185">Reference proteome</keyword>
<feature type="compositionally biased region" description="Basic and acidic residues" evidence="1">
    <location>
        <begin position="22"/>
        <end position="31"/>
    </location>
</feature>
<protein>
    <recommendedName>
        <fullName evidence="2">SGNH hydrolase-type esterase domain-containing protein</fullName>
    </recommendedName>
</protein>
<evidence type="ECO:0000256" key="1">
    <source>
        <dbReference type="SAM" id="MobiDB-lite"/>
    </source>
</evidence>
<organism evidence="3 4">
    <name type="scientific">Portunus trituberculatus</name>
    <name type="common">Swimming crab</name>
    <name type="synonym">Neptunus trituberculatus</name>
    <dbReference type="NCBI Taxonomy" id="210409"/>
    <lineage>
        <taxon>Eukaryota</taxon>
        <taxon>Metazoa</taxon>
        <taxon>Ecdysozoa</taxon>
        <taxon>Arthropoda</taxon>
        <taxon>Crustacea</taxon>
        <taxon>Multicrustacea</taxon>
        <taxon>Malacostraca</taxon>
        <taxon>Eumalacostraca</taxon>
        <taxon>Eucarida</taxon>
        <taxon>Decapoda</taxon>
        <taxon>Pleocyemata</taxon>
        <taxon>Brachyura</taxon>
        <taxon>Eubrachyura</taxon>
        <taxon>Portunoidea</taxon>
        <taxon>Portunidae</taxon>
        <taxon>Portuninae</taxon>
        <taxon>Portunus</taxon>
    </lineage>
</organism>
<proteinExistence type="predicted"/>
<dbReference type="EMBL" id="VSRR010035967">
    <property type="protein sequence ID" value="MPC73048.1"/>
    <property type="molecule type" value="Genomic_DNA"/>
</dbReference>
<name>A0A5B7HWI1_PORTR</name>
<feature type="domain" description="SGNH hydrolase-type esterase" evidence="2">
    <location>
        <begin position="88"/>
        <end position="201"/>
    </location>
</feature>
<evidence type="ECO:0000259" key="2">
    <source>
        <dbReference type="Pfam" id="PF13472"/>
    </source>
</evidence>
<reference evidence="3 4" key="1">
    <citation type="submission" date="2019-05" db="EMBL/GenBank/DDBJ databases">
        <title>Another draft genome of Portunus trituberculatus and its Hox gene families provides insights of decapod evolution.</title>
        <authorList>
            <person name="Jeong J.-H."/>
            <person name="Song I."/>
            <person name="Kim S."/>
            <person name="Choi T."/>
            <person name="Kim D."/>
            <person name="Ryu S."/>
            <person name="Kim W."/>
        </authorList>
    </citation>
    <scope>NUCLEOTIDE SEQUENCE [LARGE SCALE GENOMIC DNA]</scope>
    <source>
        <tissue evidence="3">Muscle</tissue>
    </source>
</reference>
<dbReference type="Gene3D" id="3.40.50.1110">
    <property type="entry name" value="SGNH hydrolase"/>
    <property type="match status" value="1"/>
</dbReference>
<dbReference type="InterPro" id="IPR036514">
    <property type="entry name" value="SGNH_hydro_sf"/>
</dbReference>
<accession>A0A5B7HWI1</accession>